<evidence type="ECO:0008006" key="5">
    <source>
        <dbReference type="Google" id="ProtNLM"/>
    </source>
</evidence>
<sequence precursor="true">MIHQTLRMTLAIALFSLLATPFAANASAAGLGHKLIDQTGVCTRCPACDHSCQFSVDVVDEKKTCFEVESKVICIPRVVFPWQKGNCDAVVRNNGARTRRVCVLKTKEYKCPRCEYSWSAEKKKPCDGNHHEHRPSEPSVIEHAPTPAENVAPEATTPQSLPAPVQAARLGEDAYYSLFETLSTR</sequence>
<reference evidence="3 4" key="1">
    <citation type="submission" date="2019-02" db="EMBL/GenBank/DDBJ databases">
        <title>Deep-cultivation of Planctomycetes and their phenomic and genomic characterization uncovers novel biology.</title>
        <authorList>
            <person name="Wiegand S."/>
            <person name="Jogler M."/>
            <person name="Boedeker C."/>
            <person name="Pinto D."/>
            <person name="Vollmers J."/>
            <person name="Rivas-Marin E."/>
            <person name="Kohn T."/>
            <person name="Peeters S.H."/>
            <person name="Heuer A."/>
            <person name="Rast P."/>
            <person name="Oberbeckmann S."/>
            <person name="Bunk B."/>
            <person name="Jeske O."/>
            <person name="Meyerdierks A."/>
            <person name="Storesund J.E."/>
            <person name="Kallscheuer N."/>
            <person name="Luecker S."/>
            <person name="Lage O.M."/>
            <person name="Pohl T."/>
            <person name="Merkel B.J."/>
            <person name="Hornburger P."/>
            <person name="Mueller R.-W."/>
            <person name="Bruemmer F."/>
            <person name="Labrenz M."/>
            <person name="Spormann A.M."/>
            <person name="Op Den Camp H."/>
            <person name="Overmann J."/>
            <person name="Amann R."/>
            <person name="Jetten M.S.M."/>
            <person name="Mascher T."/>
            <person name="Medema M.H."/>
            <person name="Devos D.P."/>
            <person name="Kaster A.-K."/>
            <person name="Ovreas L."/>
            <person name="Rohde M."/>
            <person name="Galperin M.Y."/>
            <person name="Jogler C."/>
        </authorList>
    </citation>
    <scope>NUCLEOTIDE SEQUENCE [LARGE SCALE GENOMIC DNA]</scope>
    <source>
        <strain evidence="3 4">Pla52o</strain>
    </source>
</reference>
<dbReference type="EMBL" id="SJPT01000001">
    <property type="protein sequence ID" value="TWU26474.1"/>
    <property type="molecule type" value="Genomic_DNA"/>
</dbReference>
<name>A0A5C6CSE0_9BACT</name>
<evidence type="ECO:0000313" key="3">
    <source>
        <dbReference type="EMBL" id="TWU26474.1"/>
    </source>
</evidence>
<keyword evidence="2" id="KW-0732">Signal</keyword>
<proteinExistence type="predicted"/>
<comment type="caution">
    <text evidence="3">The sequence shown here is derived from an EMBL/GenBank/DDBJ whole genome shotgun (WGS) entry which is preliminary data.</text>
</comment>
<dbReference type="OrthoDB" id="289236at2"/>
<dbReference type="RefSeq" id="WP_146592826.1">
    <property type="nucleotide sequence ID" value="NZ_SJPT01000001.1"/>
</dbReference>
<evidence type="ECO:0000313" key="4">
    <source>
        <dbReference type="Proteomes" id="UP000316304"/>
    </source>
</evidence>
<accession>A0A5C6CSE0</accession>
<evidence type="ECO:0000256" key="1">
    <source>
        <dbReference type="SAM" id="MobiDB-lite"/>
    </source>
</evidence>
<organism evidence="3 4">
    <name type="scientific">Novipirellula galeiformis</name>
    <dbReference type="NCBI Taxonomy" id="2528004"/>
    <lineage>
        <taxon>Bacteria</taxon>
        <taxon>Pseudomonadati</taxon>
        <taxon>Planctomycetota</taxon>
        <taxon>Planctomycetia</taxon>
        <taxon>Pirellulales</taxon>
        <taxon>Pirellulaceae</taxon>
        <taxon>Novipirellula</taxon>
    </lineage>
</organism>
<protein>
    <recommendedName>
        <fullName evidence="5">Secreted protein</fullName>
    </recommendedName>
</protein>
<dbReference type="Proteomes" id="UP000316304">
    <property type="component" value="Unassembled WGS sequence"/>
</dbReference>
<feature type="region of interest" description="Disordered" evidence="1">
    <location>
        <begin position="122"/>
        <end position="159"/>
    </location>
</feature>
<keyword evidence="4" id="KW-1185">Reference proteome</keyword>
<feature type="chain" id="PRO_5022932237" description="Secreted protein" evidence="2">
    <location>
        <begin position="29"/>
        <end position="185"/>
    </location>
</feature>
<gene>
    <name evidence="3" type="ORF">Pla52o_03270</name>
</gene>
<feature type="signal peptide" evidence="2">
    <location>
        <begin position="1"/>
        <end position="28"/>
    </location>
</feature>
<dbReference type="AlphaFoldDB" id="A0A5C6CSE0"/>
<evidence type="ECO:0000256" key="2">
    <source>
        <dbReference type="SAM" id="SignalP"/>
    </source>
</evidence>
<feature type="compositionally biased region" description="Basic and acidic residues" evidence="1">
    <location>
        <begin position="122"/>
        <end position="136"/>
    </location>
</feature>